<feature type="transmembrane region" description="Helical" evidence="1">
    <location>
        <begin position="102"/>
        <end position="124"/>
    </location>
</feature>
<reference evidence="2 3" key="1">
    <citation type="submission" date="2019-05" db="EMBL/GenBank/DDBJ databases">
        <title>The compact genome of Giardia muris reveals important steps in the evolution of intestinal protozoan parasites.</title>
        <authorList>
            <person name="Xu F."/>
            <person name="Jimenez-Gonzalez A."/>
            <person name="Einarsson E."/>
            <person name="Astvaldsson A."/>
            <person name="Peirasmaki D."/>
            <person name="Eckmann L."/>
            <person name="Andersson J.O."/>
            <person name="Svard S.G."/>
            <person name="Jerlstrom-Hultqvist J."/>
        </authorList>
    </citation>
    <scope>NUCLEOTIDE SEQUENCE [LARGE SCALE GENOMIC DNA]</scope>
    <source>
        <strain evidence="2 3">Roberts-Thomson</strain>
    </source>
</reference>
<keyword evidence="3" id="KW-1185">Reference proteome</keyword>
<dbReference type="VEuPathDB" id="GiardiaDB:GMRT_12051"/>
<accession>A0A4Z1T3T4</accession>
<gene>
    <name evidence="2" type="ORF">GMRT_12051</name>
</gene>
<evidence type="ECO:0000256" key="1">
    <source>
        <dbReference type="SAM" id="Phobius"/>
    </source>
</evidence>
<protein>
    <submittedName>
        <fullName evidence="2">Transmembrane domain-containing protein</fullName>
    </submittedName>
</protein>
<comment type="caution">
    <text evidence="2">The sequence shown here is derived from an EMBL/GenBank/DDBJ whole genome shotgun (WGS) entry which is preliminary data.</text>
</comment>
<evidence type="ECO:0000313" key="2">
    <source>
        <dbReference type="EMBL" id="TNJ27707.1"/>
    </source>
</evidence>
<organism evidence="2 3">
    <name type="scientific">Giardia muris</name>
    <dbReference type="NCBI Taxonomy" id="5742"/>
    <lineage>
        <taxon>Eukaryota</taxon>
        <taxon>Metamonada</taxon>
        <taxon>Diplomonadida</taxon>
        <taxon>Hexamitidae</taxon>
        <taxon>Giardiinae</taxon>
        <taxon>Giardia</taxon>
    </lineage>
</organism>
<feature type="transmembrane region" description="Helical" evidence="1">
    <location>
        <begin position="35"/>
        <end position="53"/>
    </location>
</feature>
<dbReference type="Proteomes" id="UP000315496">
    <property type="component" value="Chromosome 3"/>
</dbReference>
<sequence>MPPPPVPLSVAAAHLLDFVRGLPAYYGTLDAREPLLLGLIGLHLALVTGLVLARRSPAATLLILFLILVASYLSPRLADLLERHEPALLAGGILRTPRNPGILVLATWTLPAFAYALLFALLLLCSLARDIRRSARDARGDGKEA</sequence>
<keyword evidence="1" id="KW-0472">Membrane</keyword>
<keyword evidence="1" id="KW-1133">Transmembrane helix</keyword>
<dbReference type="EMBL" id="VDLU01000003">
    <property type="protein sequence ID" value="TNJ27707.1"/>
    <property type="molecule type" value="Genomic_DNA"/>
</dbReference>
<proteinExistence type="predicted"/>
<feature type="transmembrane region" description="Helical" evidence="1">
    <location>
        <begin position="60"/>
        <end position="78"/>
    </location>
</feature>
<keyword evidence="1 2" id="KW-0812">Transmembrane</keyword>
<dbReference type="AlphaFoldDB" id="A0A4Z1T3T4"/>
<name>A0A4Z1T3T4_GIAMU</name>
<evidence type="ECO:0000313" key="3">
    <source>
        <dbReference type="Proteomes" id="UP000315496"/>
    </source>
</evidence>